<keyword evidence="5" id="KW-0325">Glycoprotein</keyword>
<dbReference type="AlphaFoldDB" id="A0A8H6ZPA3"/>
<dbReference type="PANTHER" id="PTHR33753">
    <property type="entry name" value="1,4-BETA-D-GLUCAN CELLOBIOHYDROLASE B"/>
    <property type="match status" value="1"/>
</dbReference>
<dbReference type="CDD" id="cd07999">
    <property type="entry name" value="GH7_CBH_EG"/>
    <property type="match status" value="1"/>
</dbReference>
<reference evidence="10" key="1">
    <citation type="submission" date="2019-07" db="EMBL/GenBank/DDBJ databases">
        <authorList>
            <person name="Palmer J.M."/>
        </authorList>
    </citation>
    <scope>NUCLEOTIDE SEQUENCE</scope>
    <source>
        <strain evidence="10">PC9</strain>
    </source>
</reference>
<keyword evidence="11" id="KW-1185">Reference proteome</keyword>
<accession>A0A8H6ZPA3</accession>
<keyword evidence="8 9" id="KW-0624">Polysaccharide degradation</keyword>
<keyword evidence="3 9" id="KW-0378">Hydrolase</keyword>
<dbReference type="InterPro" id="IPR013320">
    <property type="entry name" value="ConA-like_dom_sf"/>
</dbReference>
<dbReference type="GO" id="GO:0030245">
    <property type="term" value="P:cellulose catabolic process"/>
    <property type="evidence" value="ECO:0007669"/>
    <property type="project" value="UniProtKB-KW"/>
</dbReference>
<comment type="caution">
    <text evidence="10">The sequence shown here is derived from an EMBL/GenBank/DDBJ whole genome shotgun (WGS) entry which is preliminary data.</text>
</comment>
<gene>
    <name evidence="10" type="ORF">PC9H_008703</name>
</gene>
<dbReference type="RefSeq" id="XP_036629639.1">
    <property type="nucleotide sequence ID" value="XM_036778211.1"/>
</dbReference>
<keyword evidence="7 9" id="KW-0326">Glycosidase</keyword>
<dbReference type="InterPro" id="IPR001722">
    <property type="entry name" value="Glyco_hydro_7"/>
</dbReference>
<evidence type="ECO:0000256" key="1">
    <source>
        <dbReference type="ARBA" id="ARBA00000966"/>
    </source>
</evidence>
<dbReference type="InterPro" id="IPR037019">
    <property type="entry name" value="Glyco_hydro_7_sf"/>
</dbReference>
<dbReference type="Gene3D" id="2.70.100.10">
    <property type="entry name" value="Glycoside hydrolase, family 7, domain"/>
    <property type="match status" value="1"/>
</dbReference>
<evidence type="ECO:0000256" key="3">
    <source>
        <dbReference type="ARBA" id="ARBA00022801"/>
    </source>
</evidence>
<protein>
    <recommendedName>
        <fullName evidence="9">Glucanase</fullName>
        <ecNumber evidence="9">3.2.1.-</ecNumber>
    </recommendedName>
</protein>
<dbReference type="Proteomes" id="UP000623687">
    <property type="component" value="Unassembled WGS sequence"/>
</dbReference>
<dbReference type="EC" id="3.2.1.-" evidence="9"/>
<comment type="catalytic activity">
    <reaction evidence="1">
        <text>Endohydrolysis of (1-&gt;4)-beta-D-glucosidic linkages in cellulose, lichenin and cereal beta-D-glucans.</text>
        <dbReference type="EC" id="3.2.1.4"/>
    </reaction>
</comment>
<evidence type="ECO:0000256" key="4">
    <source>
        <dbReference type="ARBA" id="ARBA00023001"/>
    </source>
</evidence>
<dbReference type="GO" id="GO:0008810">
    <property type="term" value="F:cellulase activity"/>
    <property type="evidence" value="ECO:0007669"/>
    <property type="project" value="UniProtKB-EC"/>
</dbReference>
<dbReference type="OrthoDB" id="2837552at2759"/>
<comment type="similarity">
    <text evidence="2 9">Belongs to the glycosyl hydrolase 7 (cellulase C) family.</text>
</comment>
<dbReference type="EMBL" id="JACETU010000006">
    <property type="protein sequence ID" value="KAF7426335.1"/>
    <property type="molecule type" value="Genomic_DNA"/>
</dbReference>
<evidence type="ECO:0000313" key="11">
    <source>
        <dbReference type="Proteomes" id="UP000623687"/>
    </source>
</evidence>
<dbReference type="Pfam" id="PF00840">
    <property type="entry name" value="Glyco_hydro_7"/>
    <property type="match status" value="1"/>
</dbReference>
<dbReference type="SUPFAM" id="SSF49899">
    <property type="entry name" value="Concanavalin A-like lectins/glucanases"/>
    <property type="match status" value="1"/>
</dbReference>
<keyword evidence="4 9" id="KW-0136">Cellulose degradation</keyword>
<evidence type="ECO:0000256" key="9">
    <source>
        <dbReference type="RuleBase" id="RU361164"/>
    </source>
</evidence>
<dbReference type="VEuPathDB" id="FungiDB:PC9H_008703"/>
<evidence type="ECO:0000256" key="7">
    <source>
        <dbReference type="ARBA" id="ARBA00023295"/>
    </source>
</evidence>
<proteinExistence type="inferred from homology"/>
<dbReference type="PRINTS" id="PR00734">
    <property type="entry name" value="GLHYDRLASE7"/>
</dbReference>
<dbReference type="PANTHER" id="PTHR33753:SF1">
    <property type="entry name" value="ENDO-BETA-1,4-GLUCANASE CELB"/>
    <property type="match status" value="1"/>
</dbReference>
<evidence type="ECO:0000256" key="8">
    <source>
        <dbReference type="ARBA" id="ARBA00023326"/>
    </source>
</evidence>
<keyword evidence="6" id="KW-0119">Carbohydrate metabolism</keyword>
<sequence>MTPYKFDLDYGHCTIYYMGPTTTLALLSLVLEIYAQHIGTLTAEVHPSLAIQQCTLAQGCQTIQKSVVLDANLRWTHRTDGYTDCYTGNTWDPVLCDNNPVLCAQSCAVDGADYPATYGITTAGTSISLRYVTEGQYQRNVGSRVFLLDDNNNYMQFRLANREFTFDVDLSQMPCGTNGALYFVDMHRDGGLSAFPDNRAGARYGTGYCDSQCSRDLKWIDGEANSLNWTPYTDSKGKGHYGGCCAEVDLLQGNAHSSIWATHASHGPGPSRCADVVECGDRPYYTYDGIGDKDGCEFNAYRLGNPSFYGPNAVINTDLPFTVTTQFITENGDDNSIVVEVRRLYKQNGVVIPAPPSNIVPAPSTGLTTFGPYDTITDQYCHDIKTVFNDVDMTDAYGGLQHTVLPHWSHDGLVLAFSISDDDERHMEWLDTPPHGPCAPGSGVPSDLQAEYPTSRIQFSNIKYGEIGSTY</sequence>
<evidence type="ECO:0000256" key="6">
    <source>
        <dbReference type="ARBA" id="ARBA00023277"/>
    </source>
</evidence>
<evidence type="ECO:0000313" key="10">
    <source>
        <dbReference type="EMBL" id="KAF7426335.1"/>
    </source>
</evidence>
<evidence type="ECO:0000256" key="5">
    <source>
        <dbReference type="ARBA" id="ARBA00023180"/>
    </source>
</evidence>
<name>A0A8H6ZPA3_PLEOS</name>
<dbReference type="GeneID" id="59378521"/>
<evidence type="ECO:0000256" key="2">
    <source>
        <dbReference type="ARBA" id="ARBA00006044"/>
    </source>
</evidence>
<organism evidence="10 11">
    <name type="scientific">Pleurotus ostreatus</name>
    <name type="common">Oyster mushroom</name>
    <name type="synonym">White-rot fungus</name>
    <dbReference type="NCBI Taxonomy" id="5322"/>
    <lineage>
        <taxon>Eukaryota</taxon>
        <taxon>Fungi</taxon>
        <taxon>Dikarya</taxon>
        <taxon>Basidiomycota</taxon>
        <taxon>Agaricomycotina</taxon>
        <taxon>Agaricomycetes</taxon>
        <taxon>Agaricomycetidae</taxon>
        <taxon>Agaricales</taxon>
        <taxon>Pleurotineae</taxon>
        <taxon>Pleurotaceae</taxon>
        <taxon>Pleurotus</taxon>
    </lineage>
</organism>